<feature type="transmembrane region" description="Helical" evidence="1">
    <location>
        <begin position="121"/>
        <end position="144"/>
    </location>
</feature>
<dbReference type="AlphaFoldDB" id="A0A0M4FTW7"/>
<evidence type="ECO:0000256" key="1">
    <source>
        <dbReference type="SAM" id="Phobius"/>
    </source>
</evidence>
<feature type="transmembrane region" description="Helical" evidence="1">
    <location>
        <begin position="20"/>
        <end position="40"/>
    </location>
</feature>
<dbReference type="STRING" id="1441095.AM592_17890"/>
<dbReference type="RefSeq" id="WP_053605059.1">
    <property type="nucleotide sequence ID" value="NZ_CP012600.1"/>
</dbReference>
<feature type="transmembrane region" description="Helical" evidence="1">
    <location>
        <begin position="52"/>
        <end position="81"/>
    </location>
</feature>
<dbReference type="Proteomes" id="UP000067625">
    <property type="component" value="Chromosome"/>
</dbReference>
<proteinExistence type="predicted"/>
<accession>A0A0M4FTW7</accession>
<dbReference type="EMBL" id="CP012600">
    <property type="protein sequence ID" value="ALC83221.1"/>
    <property type="molecule type" value="Genomic_DNA"/>
</dbReference>
<reference evidence="2 3" key="2">
    <citation type="journal article" date="2016" name="Int. J. Syst. Evol. Microbiol.">
        <title>Bacillus gobiensis sp. nov., isolated from a soil sample.</title>
        <authorList>
            <person name="Liu B."/>
            <person name="Liu G.H."/>
            <person name="Cetin S."/>
            <person name="Schumann P."/>
            <person name="Pan Z.Z."/>
            <person name="Chen Q.Q."/>
        </authorList>
    </citation>
    <scope>NUCLEOTIDE SEQUENCE [LARGE SCALE GENOMIC DNA]</scope>
    <source>
        <strain evidence="2 3">FJAT-4402</strain>
    </source>
</reference>
<organism evidence="2 3">
    <name type="scientific">Bacillus gobiensis</name>
    <dbReference type="NCBI Taxonomy" id="1441095"/>
    <lineage>
        <taxon>Bacteria</taxon>
        <taxon>Bacillati</taxon>
        <taxon>Bacillota</taxon>
        <taxon>Bacilli</taxon>
        <taxon>Bacillales</taxon>
        <taxon>Bacillaceae</taxon>
        <taxon>Bacillus</taxon>
    </lineage>
</organism>
<keyword evidence="1" id="KW-1133">Transmembrane helix</keyword>
<evidence type="ECO:0000313" key="2">
    <source>
        <dbReference type="EMBL" id="ALC83221.1"/>
    </source>
</evidence>
<protein>
    <recommendedName>
        <fullName evidence="4">Yip1 domain-containing protein</fullName>
    </recommendedName>
</protein>
<reference evidence="3" key="1">
    <citation type="submission" date="2015-08" db="EMBL/GenBank/DDBJ databases">
        <title>Genome sequencing project for genomic taxonomy and phylogenomics of Bacillus-like bacteria.</title>
        <authorList>
            <person name="Liu B."/>
            <person name="Wang J."/>
            <person name="Zhu Y."/>
            <person name="Liu G."/>
            <person name="Chen Q."/>
            <person name="Chen Z."/>
            <person name="Lan J."/>
            <person name="Che J."/>
            <person name="Ge C."/>
            <person name="Shi H."/>
            <person name="Pan Z."/>
            <person name="Liu X."/>
        </authorList>
    </citation>
    <scope>NUCLEOTIDE SEQUENCE [LARGE SCALE GENOMIC DNA]</scope>
    <source>
        <strain evidence="3">FJAT-4402</strain>
    </source>
</reference>
<name>A0A0M4FTW7_9BACI</name>
<evidence type="ECO:0008006" key="4">
    <source>
        <dbReference type="Google" id="ProtNLM"/>
    </source>
</evidence>
<feature type="transmembrane region" description="Helical" evidence="1">
    <location>
        <begin position="93"/>
        <end position="115"/>
    </location>
</feature>
<keyword evidence="3" id="KW-1185">Reference proteome</keyword>
<feature type="transmembrane region" description="Helical" evidence="1">
    <location>
        <begin position="156"/>
        <end position="177"/>
    </location>
</feature>
<keyword evidence="1" id="KW-0472">Membrane</keyword>
<sequence>MENNLAMSKFATLLKIKKNFLILNISMLFLMNILLTTILYRLMEYQEIKEWFVGFVLLTLIITPFILIISFIFSLFWALIGLITKPDLQLKKVYVVILSCTTLYLTTQGFVFLTILNFSDLLPAATFTVLSLLLVILVFLAMFSGFTNIIGFSKKFSVITLSSLFAIIFIINIIQLIGGNPIGSWH</sequence>
<evidence type="ECO:0000313" key="3">
    <source>
        <dbReference type="Proteomes" id="UP000067625"/>
    </source>
</evidence>
<dbReference type="PATRIC" id="fig|1441095.3.peg.3963"/>
<keyword evidence="1" id="KW-0812">Transmembrane</keyword>
<gene>
    <name evidence="2" type="ORF">AM592_17890</name>
</gene>